<feature type="transmembrane region" description="Helical" evidence="1">
    <location>
        <begin position="60"/>
        <end position="84"/>
    </location>
</feature>
<dbReference type="Proteomes" id="UP001292094">
    <property type="component" value="Unassembled WGS sequence"/>
</dbReference>
<dbReference type="AlphaFoldDB" id="A0AAE1TZ47"/>
<accession>A0AAE1TZ47</accession>
<dbReference type="EMBL" id="JAWZYT010002491">
    <property type="protein sequence ID" value="KAK4304023.1"/>
    <property type="molecule type" value="Genomic_DNA"/>
</dbReference>
<evidence type="ECO:0000256" key="1">
    <source>
        <dbReference type="SAM" id="Phobius"/>
    </source>
</evidence>
<protein>
    <submittedName>
        <fullName evidence="2">Uncharacterized protein</fullName>
    </submittedName>
</protein>
<keyword evidence="1" id="KW-0812">Transmembrane</keyword>
<comment type="caution">
    <text evidence="2">The sequence shown here is derived from an EMBL/GenBank/DDBJ whole genome shotgun (WGS) entry which is preliminary data.</text>
</comment>
<evidence type="ECO:0000313" key="3">
    <source>
        <dbReference type="Proteomes" id="UP001292094"/>
    </source>
</evidence>
<proteinExistence type="predicted"/>
<gene>
    <name evidence="2" type="ORF">Pmani_024004</name>
</gene>
<feature type="transmembrane region" description="Helical" evidence="1">
    <location>
        <begin position="21"/>
        <end position="54"/>
    </location>
</feature>
<keyword evidence="3" id="KW-1185">Reference proteome</keyword>
<keyword evidence="1" id="KW-1133">Transmembrane helix</keyword>
<sequence length="94" mass="9818">MRPAWRLITRTLAGWLAGLNWNYTVLIAGTTILAAGTIILIAGTTVLIAGTIILAAGTTALIAVTIILAAGTTILAAGTTLCLLELKYWLLKQL</sequence>
<evidence type="ECO:0000313" key="2">
    <source>
        <dbReference type="EMBL" id="KAK4304023.1"/>
    </source>
</evidence>
<keyword evidence="1" id="KW-0472">Membrane</keyword>
<reference evidence="2" key="1">
    <citation type="submission" date="2023-11" db="EMBL/GenBank/DDBJ databases">
        <title>Genome assemblies of two species of porcelain crab, Petrolisthes cinctipes and Petrolisthes manimaculis (Anomura: Porcellanidae).</title>
        <authorList>
            <person name="Angst P."/>
        </authorList>
    </citation>
    <scope>NUCLEOTIDE SEQUENCE</scope>
    <source>
        <strain evidence="2">PB745_02</strain>
        <tissue evidence="2">Gill</tissue>
    </source>
</reference>
<name>A0AAE1TZ47_9EUCA</name>
<organism evidence="2 3">
    <name type="scientific">Petrolisthes manimaculis</name>
    <dbReference type="NCBI Taxonomy" id="1843537"/>
    <lineage>
        <taxon>Eukaryota</taxon>
        <taxon>Metazoa</taxon>
        <taxon>Ecdysozoa</taxon>
        <taxon>Arthropoda</taxon>
        <taxon>Crustacea</taxon>
        <taxon>Multicrustacea</taxon>
        <taxon>Malacostraca</taxon>
        <taxon>Eumalacostraca</taxon>
        <taxon>Eucarida</taxon>
        <taxon>Decapoda</taxon>
        <taxon>Pleocyemata</taxon>
        <taxon>Anomura</taxon>
        <taxon>Galatheoidea</taxon>
        <taxon>Porcellanidae</taxon>
        <taxon>Petrolisthes</taxon>
    </lineage>
</organism>